<evidence type="ECO:0000313" key="2">
    <source>
        <dbReference type="Proteomes" id="UP001196413"/>
    </source>
</evidence>
<organism evidence="1 2">
    <name type="scientific">Parelaphostrongylus tenuis</name>
    <name type="common">Meningeal worm</name>
    <dbReference type="NCBI Taxonomy" id="148309"/>
    <lineage>
        <taxon>Eukaryota</taxon>
        <taxon>Metazoa</taxon>
        <taxon>Ecdysozoa</taxon>
        <taxon>Nematoda</taxon>
        <taxon>Chromadorea</taxon>
        <taxon>Rhabditida</taxon>
        <taxon>Rhabditina</taxon>
        <taxon>Rhabditomorpha</taxon>
        <taxon>Strongyloidea</taxon>
        <taxon>Metastrongylidae</taxon>
        <taxon>Parelaphostrongylus</taxon>
    </lineage>
</organism>
<proteinExistence type="predicted"/>
<evidence type="ECO:0000313" key="1">
    <source>
        <dbReference type="EMBL" id="KAJ1358026.1"/>
    </source>
</evidence>
<comment type="caution">
    <text evidence="1">The sequence shown here is derived from an EMBL/GenBank/DDBJ whole genome shotgun (WGS) entry which is preliminary data.</text>
</comment>
<name>A0AAD5MYE2_PARTN</name>
<protein>
    <submittedName>
        <fullName evidence="1">Uncharacterized protein</fullName>
    </submittedName>
</protein>
<reference evidence="1" key="1">
    <citation type="submission" date="2021-06" db="EMBL/GenBank/DDBJ databases">
        <title>Parelaphostrongylus tenuis whole genome reference sequence.</title>
        <authorList>
            <person name="Garwood T.J."/>
            <person name="Larsen P.A."/>
            <person name="Fountain-Jones N.M."/>
            <person name="Garbe J.R."/>
            <person name="Macchietto M.G."/>
            <person name="Kania S.A."/>
            <person name="Gerhold R.W."/>
            <person name="Richards J.E."/>
            <person name="Wolf T.M."/>
        </authorList>
    </citation>
    <scope>NUCLEOTIDE SEQUENCE</scope>
    <source>
        <strain evidence="1">MNPRO001-30</strain>
        <tissue evidence="1">Meninges</tissue>
    </source>
</reference>
<gene>
    <name evidence="1" type="ORF">KIN20_016328</name>
</gene>
<dbReference type="AlphaFoldDB" id="A0AAD5MYE2"/>
<accession>A0AAD5MYE2</accession>
<dbReference type="EMBL" id="JAHQIW010003284">
    <property type="protein sequence ID" value="KAJ1358026.1"/>
    <property type="molecule type" value="Genomic_DNA"/>
</dbReference>
<keyword evidence="2" id="KW-1185">Reference proteome</keyword>
<sequence length="71" mass="7620">MESTTADEDGDLVVLSIAFKASWNGNLDHLVNFKSNGDYVINKSQNAFVTLGTSMGFMALSYGTPIWLGTG</sequence>
<dbReference type="Proteomes" id="UP001196413">
    <property type="component" value="Unassembled WGS sequence"/>
</dbReference>